<dbReference type="Pfam" id="PF07808">
    <property type="entry name" value="RED_N"/>
    <property type="match status" value="1"/>
</dbReference>
<evidence type="ECO:0000256" key="1">
    <source>
        <dbReference type="ARBA" id="ARBA00004123"/>
    </source>
</evidence>
<keyword evidence="2" id="KW-0539">Nucleus</keyword>
<dbReference type="WBParaSite" id="SRAE_2000089100.1">
    <property type="protein sequence ID" value="SRAE_2000089100.1"/>
    <property type="gene ID" value="WBGene00261091"/>
</dbReference>
<dbReference type="InterPro" id="IPR012916">
    <property type="entry name" value="RED_N"/>
</dbReference>
<feature type="domain" description="RED-like N-terminal" evidence="4">
    <location>
        <begin position="2"/>
        <end position="197"/>
    </location>
</feature>
<dbReference type="CTD" id="36378585"/>
<reference evidence="7" key="2">
    <citation type="submission" date="2020-12" db="UniProtKB">
        <authorList>
            <consortium name="WormBaseParasite"/>
        </authorList>
    </citation>
    <scope>IDENTIFICATION</scope>
</reference>
<accession>A0A090L8Z4</accession>
<evidence type="ECO:0000313" key="6">
    <source>
        <dbReference type="Proteomes" id="UP000035682"/>
    </source>
</evidence>
<organism evidence="5">
    <name type="scientific">Strongyloides ratti</name>
    <name type="common">Parasitic roundworm</name>
    <dbReference type="NCBI Taxonomy" id="34506"/>
    <lineage>
        <taxon>Eukaryota</taxon>
        <taxon>Metazoa</taxon>
        <taxon>Ecdysozoa</taxon>
        <taxon>Nematoda</taxon>
        <taxon>Chromadorea</taxon>
        <taxon>Rhabditida</taxon>
        <taxon>Tylenchina</taxon>
        <taxon>Panagrolaimomorpha</taxon>
        <taxon>Strongyloidoidea</taxon>
        <taxon>Strongyloididae</taxon>
        <taxon>Strongyloides</taxon>
    </lineage>
</organism>
<keyword evidence="6" id="KW-1185">Reference proteome</keyword>
<proteinExistence type="predicted"/>
<dbReference type="AlphaFoldDB" id="A0A090L8Z4"/>
<evidence type="ECO:0000313" key="8">
    <source>
        <dbReference type="WormBase" id="SRAE_2000089100"/>
    </source>
</evidence>
<dbReference type="Proteomes" id="UP000035682">
    <property type="component" value="Unplaced"/>
</dbReference>
<dbReference type="EMBL" id="LN609529">
    <property type="protein sequence ID" value="CEF66221.1"/>
    <property type="molecule type" value="Genomic_DNA"/>
</dbReference>
<dbReference type="PANTHER" id="PTHR12765">
    <property type="entry name" value="RED PROTEIN IK FACTOR CYTOKINE IK"/>
    <property type="match status" value="1"/>
</dbReference>
<comment type="subcellular location">
    <subcellularLocation>
        <location evidence="1">Nucleus</location>
    </subcellularLocation>
</comment>
<dbReference type="STRING" id="34506.A0A090L8Z4"/>
<dbReference type="InterPro" id="IPR039896">
    <property type="entry name" value="Red-like"/>
</dbReference>
<gene>
    <name evidence="5 7 8" type="ORF">SRAE_2000089100</name>
</gene>
<name>A0A090L8Z4_STRRB</name>
<dbReference type="RefSeq" id="XP_024505421.1">
    <property type="nucleotide sequence ID" value="XM_024651777.1"/>
</dbReference>
<evidence type="ECO:0000256" key="2">
    <source>
        <dbReference type="ARBA" id="ARBA00023242"/>
    </source>
</evidence>
<feature type="compositionally biased region" description="Basic and acidic residues" evidence="3">
    <location>
        <begin position="323"/>
        <end position="353"/>
    </location>
</feature>
<sequence>MRKYKDRAGERRKEEMEEMLNKCNQKSIFDHGSGYFDPTTKFVNSAEKRKQEIEESKYLGGDVEHTHLVKGLDYSLLNKVRSEMQAVEEMKEEELENEFLSKKEDKVVYEIKSIFAKKIEAIILKKNSPSANSNFRKGRMAFSYDLDDEDADIPLTVLRSLPPETDLRPMKNKIDKLVYHKLSSVLSYLKIDPKKRKKLLENKDEKKEDFEKFKHIDIFDGEDEYEPSSTKFSEPNKIKVKPGSYFESENKTEIKKNKIAVDDVDIFADDEEKPEKVIITKPSIQKRLLEIEGKGEDDAYAEYYPLACGFGESILSDDDSDDEGKTKGKKKASEKGEKIEGNRKQRREAKIQEGKINQQLNQINKLLEKRKADEEKGISYKKPKF</sequence>
<evidence type="ECO:0000313" key="7">
    <source>
        <dbReference type="WBParaSite" id="SRAE_2000089100.1"/>
    </source>
</evidence>
<evidence type="ECO:0000256" key="3">
    <source>
        <dbReference type="SAM" id="MobiDB-lite"/>
    </source>
</evidence>
<protein>
    <submittedName>
        <fullName evidence="5">Protein Red</fullName>
    </submittedName>
</protein>
<dbReference type="GeneID" id="36378585"/>
<dbReference type="WormBase" id="SRAE_2000089100">
    <property type="protein sequence ID" value="SRP12112"/>
    <property type="gene ID" value="WBGene00261091"/>
</dbReference>
<evidence type="ECO:0000313" key="5">
    <source>
        <dbReference type="EMBL" id="CEF66221.1"/>
    </source>
</evidence>
<evidence type="ECO:0000259" key="4">
    <source>
        <dbReference type="Pfam" id="PF07808"/>
    </source>
</evidence>
<dbReference type="GO" id="GO:0005634">
    <property type="term" value="C:nucleus"/>
    <property type="evidence" value="ECO:0007669"/>
    <property type="project" value="UniProtKB-SubCell"/>
</dbReference>
<dbReference type="OrthoDB" id="3366823at2759"/>
<feature type="region of interest" description="Disordered" evidence="3">
    <location>
        <begin position="314"/>
        <end position="355"/>
    </location>
</feature>
<dbReference type="eggNOG" id="KOG2498">
    <property type="taxonomic scope" value="Eukaryota"/>
</dbReference>
<reference evidence="5 6" key="1">
    <citation type="submission" date="2014-09" db="EMBL/GenBank/DDBJ databases">
        <authorList>
            <person name="Martin A.A."/>
        </authorList>
    </citation>
    <scope>NUCLEOTIDE SEQUENCE</scope>
    <source>
        <strain evidence="6">ED321</strain>
        <strain evidence="5">ED321 Heterogonic</strain>
    </source>
</reference>